<protein>
    <submittedName>
        <fullName evidence="1">CLUMA_CG003921, isoform A</fullName>
    </submittedName>
</protein>
<dbReference type="EMBL" id="CVRI01000017">
    <property type="protein sequence ID" value="CRK90207.1"/>
    <property type="molecule type" value="Genomic_DNA"/>
</dbReference>
<proteinExistence type="predicted"/>
<name>A0A1J1HQ84_9DIPT</name>
<evidence type="ECO:0000313" key="2">
    <source>
        <dbReference type="Proteomes" id="UP000183832"/>
    </source>
</evidence>
<sequence length="73" mass="8541">MFHIKLSRFESRLKNSAVIVAFRKIKVSNYGYLRFTTLHDAVRIKPKMTAKKEPLTGFAELCKFKMDMTDKTL</sequence>
<organism evidence="1 2">
    <name type="scientific">Clunio marinus</name>
    <dbReference type="NCBI Taxonomy" id="568069"/>
    <lineage>
        <taxon>Eukaryota</taxon>
        <taxon>Metazoa</taxon>
        <taxon>Ecdysozoa</taxon>
        <taxon>Arthropoda</taxon>
        <taxon>Hexapoda</taxon>
        <taxon>Insecta</taxon>
        <taxon>Pterygota</taxon>
        <taxon>Neoptera</taxon>
        <taxon>Endopterygota</taxon>
        <taxon>Diptera</taxon>
        <taxon>Nematocera</taxon>
        <taxon>Chironomoidea</taxon>
        <taxon>Chironomidae</taxon>
        <taxon>Clunio</taxon>
    </lineage>
</organism>
<gene>
    <name evidence="1" type="ORF">CLUMA_CG003921</name>
</gene>
<accession>A0A1J1HQ84</accession>
<evidence type="ECO:0000313" key="1">
    <source>
        <dbReference type="EMBL" id="CRK90207.1"/>
    </source>
</evidence>
<keyword evidence="2" id="KW-1185">Reference proteome</keyword>
<reference evidence="1 2" key="1">
    <citation type="submission" date="2015-04" db="EMBL/GenBank/DDBJ databases">
        <authorList>
            <person name="Syromyatnikov M.Y."/>
            <person name="Popov V.N."/>
        </authorList>
    </citation>
    <scope>NUCLEOTIDE SEQUENCE [LARGE SCALE GENOMIC DNA]</scope>
</reference>
<dbReference type="Proteomes" id="UP000183832">
    <property type="component" value="Unassembled WGS sequence"/>
</dbReference>
<dbReference type="AlphaFoldDB" id="A0A1J1HQ84"/>